<evidence type="ECO:0000313" key="5">
    <source>
        <dbReference type="EMBL" id="KAF7192992.1"/>
    </source>
</evidence>
<dbReference type="EMBL" id="JABCIY010000098">
    <property type="protein sequence ID" value="KAF7192992.1"/>
    <property type="molecule type" value="Genomic_DNA"/>
</dbReference>
<dbReference type="Proteomes" id="UP000660729">
    <property type="component" value="Unassembled WGS sequence"/>
</dbReference>
<gene>
    <name evidence="5" type="ORF">HII31_05683</name>
</gene>
<proteinExistence type="predicted"/>
<dbReference type="GO" id="GO:0044550">
    <property type="term" value="P:secondary metabolite biosynthetic process"/>
    <property type="evidence" value="ECO:0007669"/>
    <property type="project" value="TreeGrafter"/>
</dbReference>
<keyword evidence="1" id="KW-0285">Flavoprotein</keyword>
<dbReference type="GO" id="GO:0004497">
    <property type="term" value="F:monooxygenase activity"/>
    <property type="evidence" value="ECO:0007669"/>
    <property type="project" value="UniProtKB-KW"/>
</dbReference>
<evidence type="ECO:0000256" key="2">
    <source>
        <dbReference type="ARBA" id="ARBA00022827"/>
    </source>
</evidence>
<evidence type="ECO:0000259" key="4">
    <source>
        <dbReference type="Pfam" id="PF01494"/>
    </source>
</evidence>
<dbReference type="InterPro" id="IPR051104">
    <property type="entry name" value="FAD_monoxygenase"/>
</dbReference>
<keyword evidence="3" id="KW-0560">Oxidoreductase</keyword>
<reference evidence="5" key="1">
    <citation type="submission" date="2020-04" db="EMBL/GenBank/DDBJ databases">
        <title>Draft genome resource of the tomato pathogen Pseudocercospora fuligena.</title>
        <authorList>
            <person name="Zaccaron A."/>
        </authorList>
    </citation>
    <scope>NUCLEOTIDE SEQUENCE</scope>
    <source>
        <strain evidence="5">PF001</strain>
    </source>
</reference>
<protein>
    <submittedName>
        <fullName evidence="5">FAD-dependent monooxygenase orf3</fullName>
    </submittedName>
</protein>
<dbReference type="GO" id="GO:0071949">
    <property type="term" value="F:FAD binding"/>
    <property type="evidence" value="ECO:0007669"/>
    <property type="project" value="InterPro"/>
</dbReference>
<dbReference type="AlphaFoldDB" id="A0A8H6RL97"/>
<dbReference type="PANTHER" id="PTHR46720:SF3">
    <property type="entry name" value="FAD-BINDING DOMAIN-CONTAINING PROTEIN-RELATED"/>
    <property type="match status" value="1"/>
</dbReference>
<dbReference type="SUPFAM" id="SSF51905">
    <property type="entry name" value="FAD/NAD(P)-binding domain"/>
    <property type="match status" value="1"/>
</dbReference>
<evidence type="ECO:0000256" key="1">
    <source>
        <dbReference type="ARBA" id="ARBA00022630"/>
    </source>
</evidence>
<organism evidence="5 6">
    <name type="scientific">Pseudocercospora fuligena</name>
    <dbReference type="NCBI Taxonomy" id="685502"/>
    <lineage>
        <taxon>Eukaryota</taxon>
        <taxon>Fungi</taxon>
        <taxon>Dikarya</taxon>
        <taxon>Ascomycota</taxon>
        <taxon>Pezizomycotina</taxon>
        <taxon>Dothideomycetes</taxon>
        <taxon>Dothideomycetidae</taxon>
        <taxon>Mycosphaerellales</taxon>
        <taxon>Mycosphaerellaceae</taxon>
        <taxon>Pseudocercospora</taxon>
    </lineage>
</organism>
<dbReference type="InterPro" id="IPR036188">
    <property type="entry name" value="FAD/NAD-bd_sf"/>
</dbReference>
<keyword evidence="5" id="KW-0503">Monooxygenase</keyword>
<feature type="domain" description="FAD-binding" evidence="4">
    <location>
        <begin position="8"/>
        <end position="334"/>
    </location>
</feature>
<dbReference type="OrthoDB" id="10021397at2759"/>
<dbReference type="PRINTS" id="PR00420">
    <property type="entry name" value="RNGMNOXGNASE"/>
</dbReference>
<name>A0A8H6RL97_9PEZI</name>
<dbReference type="PANTHER" id="PTHR46720">
    <property type="entry name" value="HYDROXYLASE, PUTATIVE (AFU_ORTHOLOGUE AFUA_3G01460)-RELATED"/>
    <property type="match status" value="1"/>
</dbReference>
<dbReference type="Pfam" id="PF01494">
    <property type="entry name" value="FAD_binding_3"/>
    <property type="match status" value="1"/>
</dbReference>
<dbReference type="Gene3D" id="3.50.50.60">
    <property type="entry name" value="FAD/NAD(P)-binding domain"/>
    <property type="match status" value="1"/>
</dbReference>
<accession>A0A8H6RL97</accession>
<comment type="caution">
    <text evidence="5">The sequence shown here is derived from an EMBL/GenBank/DDBJ whole genome shotgun (WGS) entry which is preliminary data.</text>
</comment>
<keyword evidence="2" id="KW-0274">FAD</keyword>
<evidence type="ECO:0000256" key="3">
    <source>
        <dbReference type="ARBA" id="ARBA00023002"/>
    </source>
</evidence>
<sequence>MAHDEQPEIAIVGGGIAGLGLAIGLLSRGIKPTIYERTPVLREIGAAIGFSKAGEWAMGVLDPRLPQLFKSIMTVTKGASMTWVDGQTDKTTWVRPPQCKVVNTCHRVPLVDGMAKLIPPEVFRYNKKLVSIVDDPANAKVQLKFSDGTIATADIVIGCDGVKSAVKRLLFGDASAATYSGKYAFRALLPLDKAKAIMGDGKATNQVIHIGPDSHIFSCNIGDRYLNIVAYRTDLAPWPDPEKVTATTTKADAMAGFETFPTIRKIIEMLPDELERWGIFDTVEKPPRSYTKGRVCIAGDAAHAMGPYMGTGAGLAIEDAAVLATLIGKVVKDSKSVSRNNDQSVLLRAALQAYNDTRMPRTRWVAANARLVGEMLEWQNPEVGKDYEKMAHEVEWRVDTNWNFDVGAMLAEAEQHYLMKSRAMLPSARL</sequence>
<evidence type="ECO:0000313" key="6">
    <source>
        <dbReference type="Proteomes" id="UP000660729"/>
    </source>
</evidence>
<dbReference type="InterPro" id="IPR002938">
    <property type="entry name" value="FAD-bd"/>
</dbReference>
<keyword evidence="6" id="KW-1185">Reference proteome</keyword>